<gene>
    <name evidence="1" type="ORF">VNO78_03125</name>
</gene>
<reference evidence="1 2" key="1">
    <citation type="submission" date="2024-01" db="EMBL/GenBank/DDBJ databases">
        <title>The genomes of 5 underutilized Papilionoideae crops provide insights into root nodulation and disease resistanc.</title>
        <authorList>
            <person name="Jiang F."/>
        </authorList>
    </citation>
    <scope>NUCLEOTIDE SEQUENCE [LARGE SCALE GENOMIC DNA]</scope>
    <source>
        <strain evidence="1">DUOXIRENSHENG_FW03</strain>
        <tissue evidence="1">Leaves</tissue>
    </source>
</reference>
<dbReference type="EMBL" id="JAYMYS010000001">
    <property type="protein sequence ID" value="KAK7411688.1"/>
    <property type="molecule type" value="Genomic_DNA"/>
</dbReference>
<organism evidence="1 2">
    <name type="scientific">Psophocarpus tetragonolobus</name>
    <name type="common">Winged bean</name>
    <name type="synonym">Dolichos tetragonolobus</name>
    <dbReference type="NCBI Taxonomy" id="3891"/>
    <lineage>
        <taxon>Eukaryota</taxon>
        <taxon>Viridiplantae</taxon>
        <taxon>Streptophyta</taxon>
        <taxon>Embryophyta</taxon>
        <taxon>Tracheophyta</taxon>
        <taxon>Spermatophyta</taxon>
        <taxon>Magnoliopsida</taxon>
        <taxon>eudicotyledons</taxon>
        <taxon>Gunneridae</taxon>
        <taxon>Pentapetalae</taxon>
        <taxon>rosids</taxon>
        <taxon>fabids</taxon>
        <taxon>Fabales</taxon>
        <taxon>Fabaceae</taxon>
        <taxon>Papilionoideae</taxon>
        <taxon>50 kb inversion clade</taxon>
        <taxon>NPAAA clade</taxon>
        <taxon>indigoferoid/millettioid clade</taxon>
        <taxon>Phaseoleae</taxon>
        <taxon>Psophocarpus</taxon>
    </lineage>
</organism>
<dbReference type="Proteomes" id="UP001386955">
    <property type="component" value="Unassembled WGS sequence"/>
</dbReference>
<dbReference type="AlphaFoldDB" id="A0AAN9T3T2"/>
<evidence type="ECO:0000313" key="1">
    <source>
        <dbReference type="EMBL" id="KAK7411688.1"/>
    </source>
</evidence>
<keyword evidence="2" id="KW-1185">Reference proteome</keyword>
<name>A0AAN9T3T2_PSOTE</name>
<sequence>MKPRNQPFVILLEPYSIQISSTGVRYIGVPTHGILYQIAVNKASEWNIHLNFHSNTNWLLTGKYETYTHIM</sequence>
<proteinExistence type="predicted"/>
<accession>A0AAN9T3T2</accession>
<evidence type="ECO:0000313" key="2">
    <source>
        <dbReference type="Proteomes" id="UP001386955"/>
    </source>
</evidence>
<protein>
    <submittedName>
        <fullName evidence="1">Uncharacterized protein</fullName>
    </submittedName>
</protein>
<comment type="caution">
    <text evidence="1">The sequence shown here is derived from an EMBL/GenBank/DDBJ whole genome shotgun (WGS) entry which is preliminary data.</text>
</comment>